<keyword evidence="1 2" id="KW-0597">Phosphoprotein</keyword>
<evidence type="ECO:0000259" key="4">
    <source>
        <dbReference type="PROSITE" id="PS50110"/>
    </source>
</evidence>
<keyword evidence="5" id="KW-0238">DNA-binding</keyword>
<dbReference type="Pfam" id="PF00072">
    <property type="entry name" value="Response_reg"/>
    <property type="match status" value="1"/>
</dbReference>
<dbReference type="Gene3D" id="1.10.10.10">
    <property type="entry name" value="Winged helix-like DNA-binding domain superfamily/Winged helix DNA-binding domain"/>
    <property type="match status" value="1"/>
</dbReference>
<reference evidence="6" key="1">
    <citation type="submission" date="2018-08" db="EMBL/GenBank/DDBJ databases">
        <authorList>
            <person name="Im W.T."/>
        </authorList>
    </citation>
    <scope>NUCLEOTIDE SEQUENCE [LARGE SCALE GENOMIC DNA]</scope>
    <source>
        <strain evidence="6">LA-28</strain>
    </source>
</reference>
<comment type="caution">
    <text evidence="5">The sequence shown here is derived from an EMBL/GenBank/DDBJ whole genome shotgun (WGS) entry which is preliminary data.</text>
</comment>
<dbReference type="InterPro" id="IPR036388">
    <property type="entry name" value="WH-like_DNA-bd_sf"/>
</dbReference>
<dbReference type="AlphaFoldDB" id="A0A371X2I2"/>
<dbReference type="InterPro" id="IPR000792">
    <property type="entry name" value="Tscrpt_reg_LuxR_C"/>
</dbReference>
<dbReference type="InterPro" id="IPR011006">
    <property type="entry name" value="CheY-like_superfamily"/>
</dbReference>
<dbReference type="Pfam" id="PF00196">
    <property type="entry name" value="GerE"/>
    <property type="match status" value="1"/>
</dbReference>
<dbReference type="CDD" id="cd17535">
    <property type="entry name" value="REC_NarL-like"/>
    <property type="match status" value="1"/>
</dbReference>
<proteinExistence type="predicted"/>
<evidence type="ECO:0000256" key="1">
    <source>
        <dbReference type="ARBA" id="ARBA00022553"/>
    </source>
</evidence>
<dbReference type="SUPFAM" id="SSF52172">
    <property type="entry name" value="CheY-like"/>
    <property type="match status" value="1"/>
</dbReference>
<gene>
    <name evidence="5" type="ORF">DY251_20885</name>
</gene>
<evidence type="ECO:0000256" key="2">
    <source>
        <dbReference type="PROSITE-ProRule" id="PRU00169"/>
    </source>
</evidence>
<evidence type="ECO:0000259" key="3">
    <source>
        <dbReference type="PROSITE" id="PS50043"/>
    </source>
</evidence>
<dbReference type="PRINTS" id="PR00038">
    <property type="entry name" value="HTHLUXR"/>
</dbReference>
<accession>A0A371X2I2</accession>
<feature type="domain" description="Response regulatory" evidence="4">
    <location>
        <begin position="12"/>
        <end position="129"/>
    </location>
</feature>
<sequence length="230" mass="25709">MQTMSAASERVRFLIIDDHPLFRDALHGAVRVAYPDVETVEAKSIGEALEVLGESSSFDLCLLDLNMPDVQGFEGLLQLRTRHPSLPVVVVSGHEEPRIISEALSYGAAGFIPKSVRKTDLANAIRSVMQGEIHVPENYRPQPADAERDDRAKMVQRLATLTPQQLRVLQMLRQGLLNKQIAYELQVGETTVKAHVSEILRKLNVYSRTQAVIEVSKLDNAELFREQAPF</sequence>
<dbReference type="SMART" id="SM00421">
    <property type="entry name" value="HTH_LUXR"/>
    <property type="match status" value="1"/>
</dbReference>
<name>A0A371X2I2_9HYPH</name>
<dbReference type="Gene3D" id="3.40.50.2300">
    <property type="match status" value="1"/>
</dbReference>
<dbReference type="CDD" id="cd06170">
    <property type="entry name" value="LuxR_C_like"/>
    <property type="match status" value="1"/>
</dbReference>
<protein>
    <submittedName>
        <fullName evidence="5">DNA-binding response regulator</fullName>
    </submittedName>
</protein>
<evidence type="ECO:0000313" key="5">
    <source>
        <dbReference type="EMBL" id="RFC63254.1"/>
    </source>
</evidence>
<organism evidence="5 6">
    <name type="scientific">Mesorhizobium denitrificans</name>
    <dbReference type="NCBI Taxonomy" id="2294114"/>
    <lineage>
        <taxon>Bacteria</taxon>
        <taxon>Pseudomonadati</taxon>
        <taxon>Pseudomonadota</taxon>
        <taxon>Alphaproteobacteria</taxon>
        <taxon>Hyphomicrobiales</taxon>
        <taxon>Phyllobacteriaceae</taxon>
        <taxon>Mesorhizobium</taxon>
    </lineage>
</organism>
<dbReference type="PANTHER" id="PTHR45566:SF1">
    <property type="entry name" value="HTH-TYPE TRANSCRIPTIONAL REGULATOR YHJB-RELATED"/>
    <property type="match status" value="1"/>
</dbReference>
<dbReference type="InterPro" id="IPR058245">
    <property type="entry name" value="NreC/VraR/RcsB-like_REC"/>
</dbReference>
<dbReference type="PANTHER" id="PTHR45566">
    <property type="entry name" value="HTH-TYPE TRANSCRIPTIONAL REGULATOR YHJB-RELATED"/>
    <property type="match status" value="1"/>
</dbReference>
<dbReference type="EMBL" id="QURN01000029">
    <property type="protein sequence ID" value="RFC63254.1"/>
    <property type="molecule type" value="Genomic_DNA"/>
</dbReference>
<keyword evidence="6" id="KW-1185">Reference proteome</keyword>
<dbReference type="PROSITE" id="PS50043">
    <property type="entry name" value="HTH_LUXR_2"/>
    <property type="match status" value="1"/>
</dbReference>
<dbReference type="GO" id="GO:0006355">
    <property type="term" value="P:regulation of DNA-templated transcription"/>
    <property type="evidence" value="ECO:0007669"/>
    <property type="project" value="InterPro"/>
</dbReference>
<dbReference type="GO" id="GO:0003677">
    <property type="term" value="F:DNA binding"/>
    <property type="evidence" value="ECO:0007669"/>
    <property type="project" value="UniProtKB-KW"/>
</dbReference>
<feature type="modified residue" description="4-aspartylphosphate" evidence="2">
    <location>
        <position position="64"/>
    </location>
</feature>
<dbReference type="InterPro" id="IPR001789">
    <property type="entry name" value="Sig_transdc_resp-reg_receiver"/>
</dbReference>
<dbReference type="SMART" id="SM00448">
    <property type="entry name" value="REC"/>
    <property type="match status" value="1"/>
</dbReference>
<dbReference type="PROSITE" id="PS50110">
    <property type="entry name" value="RESPONSE_REGULATORY"/>
    <property type="match status" value="1"/>
</dbReference>
<feature type="domain" description="HTH luxR-type" evidence="3">
    <location>
        <begin position="154"/>
        <end position="219"/>
    </location>
</feature>
<dbReference type="Proteomes" id="UP000262379">
    <property type="component" value="Unassembled WGS sequence"/>
</dbReference>
<evidence type="ECO:0000313" key="6">
    <source>
        <dbReference type="Proteomes" id="UP000262379"/>
    </source>
</evidence>
<dbReference type="InterPro" id="IPR051015">
    <property type="entry name" value="EvgA-like"/>
</dbReference>
<dbReference type="GO" id="GO:0000160">
    <property type="term" value="P:phosphorelay signal transduction system"/>
    <property type="evidence" value="ECO:0007669"/>
    <property type="project" value="InterPro"/>
</dbReference>